<keyword evidence="1" id="KW-0808">Transferase</keyword>
<dbReference type="VEuPathDB" id="AmoebaDB:ACA1_181830"/>
<feature type="compositionally biased region" description="Low complexity" evidence="2">
    <location>
        <begin position="38"/>
        <end position="74"/>
    </location>
</feature>
<dbReference type="AlphaFoldDB" id="L8H972"/>
<dbReference type="InterPro" id="IPR027484">
    <property type="entry name" value="PInositol-4-P-5-kinase_N"/>
</dbReference>
<feature type="region of interest" description="Disordered" evidence="2">
    <location>
        <begin position="721"/>
        <end position="765"/>
    </location>
</feature>
<keyword evidence="1" id="KW-0547">Nucleotide-binding</keyword>
<dbReference type="GeneID" id="14922158"/>
<proteinExistence type="predicted"/>
<feature type="region of interest" description="Disordered" evidence="2">
    <location>
        <begin position="639"/>
        <end position="669"/>
    </location>
</feature>
<dbReference type="STRING" id="1257118.L8H972"/>
<keyword evidence="1" id="KW-0067">ATP-binding</keyword>
<evidence type="ECO:0000259" key="3">
    <source>
        <dbReference type="PROSITE" id="PS51455"/>
    </source>
</evidence>
<dbReference type="InterPro" id="IPR023610">
    <property type="entry name" value="PInositol-4/5-P-5/4-kinase"/>
</dbReference>
<dbReference type="EMBL" id="KB007904">
    <property type="protein sequence ID" value="ELR21283.1"/>
    <property type="molecule type" value="Genomic_DNA"/>
</dbReference>
<dbReference type="PANTHER" id="PTHR23086:SF8">
    <property type="entry name" value="PHOSPHATIDYLINOSITOL 5-PHOSPHATE 4-KINASE, ISOFORM A"/>
    <property type="match status" value="1"/>
</dbReference>
<accession>L8H972</accession>
<dbReference type="KEGG" id="acan:ACA1_181830"/>
<dbReference type="GO" id="GO:0005886">
    <property type="term" value="C:plasma membrane"/>
    <property type="evidence" value="ECO:0007669"/>
    <property type="project" value="TreeGrafter"/>
</dbReference>
<dbReference type="InterPro" id="IPR036181">
    <property type="entry name" value="MIT_dom_sf"/>
</dbReference>
<feature type="compositionally biased region" description="Pro residues" evidence="2">
    <location>
        <begin position="147"/>
        <end position="157"/>
    </location>
</feature>
<dbReference type="Gene3D" id="3.30.810.10">
    <property type="entry name" value="2-Layer Sandwich"/>
    <property type="match status" value="1"/>
</dbReference>
<feature type="compositionally biased region" description="Polar residues" evidence="2">
    <location>
        <begin position="1"/>
        <end position="19"/>
    </location>
</feature>
<feature type="region of interest" description="Disordered" evidence="2">
    <location>
        <begin position="486"/>
        <end position="515"/>
    </location>
</feature>
<dbReference type="SUPFAM" id="SSF116846">
    <property type="entry name" value="MIT domain"/>
    <property type="match status" value="1"/>
</dbReference>
<feature type="region of interest" description="Disordered" evidence="2">
    <location>
        <begin position="145"/>
        <end position="165"/>
    </location>
</feature>
<dbReference type="SUPFAM" id="SSF56104">
    <property type="entry name" value="SAICAR synthase-like"/>
    <property type="match status" value="1"/>
</dbReference>
<feature type="compositionally biased region" description="Low complexity" evidence="2">
    <location>
        <begin position="85"/>
        <end position="100"/>
    </location>
</feature>
<dbReference type="CDD" id="cd00139">
    <property type="entry name" value="PIPKc"/>
    <property type="match status" value="1"/>
</dbReference>
<keyword evidence="5" id="KW-1185">Reference proteome</keyword>
<feature type="region of interest" description="Disordered" evidence="2">
    <location>
        <begin position="335"/>
        <end position="426"/>
    </location>
</feature>
<feature type="compositionally biased region" description="Low complexity" evidence="2">
    <location>
        <begin position="721"/>
        <end position="760"/>
    </location>
</feature>
<dbReference type="GO" id="GO:0046854">
    <property type="term" value="P:phosphatidylinositol phosphate biosynthetic process"/>
    <property type="evidence" value="ECO:0007669"/>
    <property type="project" value="TreeGrafter"/>
</dbReference>
<dbReference type="PROSITE" id="PS51455">
    <property type="entry name" value="PIPK"/>
    <property type="match status" value="1"/>
</dbReference>
<dbReference type="InterPro" id="IPR002498">
    <property type="entry name" value="PInositol-4-P-4/5-kinase_core"/>
</dbReference>
<evidence type="ECO:0000313" key="5">
    <source>
        <dbReference type="Proteomes" id="UP000011083"/>
    </source>
</evidence>
<dbReference type="PANTHER" id="PTHR23086">
    <property type="entry name" value="PHOSPHATIDYLINOSITOL-4-PHOSPHATE 5-KINASE"/>
    <property type="match status" value="1"/>
</dbReference>
<dbReference type="GO" id="GO:0016308">
    <property type="term" value="F:1-phosphatidylinositol-4-phosphate 5-kinase activity"/>
    <property type="evidence" value="ECO:0007669"/>
    <property type="project" value="TreeGrafter"/>
</dbReference>
<dbReference type="Proteomes" id="UP000011083">
    <property type="component" value="Unassembled WGS sequence"/>
</dbReference>
<feature type="compositionally biased region" description="Basic residues" evidence="2">
    <location>
        <begin position="394"/>
        <end position="403"/>
    </location>
</feature>
<keyword evidence="1 4" id="KW-0418">Kinase</keyword>
<dbReference type="RefSeq" id="XP_004345827.1">
    <property type="nucleotide sequence ID" value="XM_004345777.1"/>
</dbReference>
<dbReference type="OrthoDB" id="20783at2759"/>
<feature type="compositionally biased region" description="Low complexity" evidence="2">
    <location>
        <begin position="335"/>
        <end position="366"/>
    </location>
</feature>
<organism evidence="4 5">
    <name type="scientific">Acanthamoeba castellanii (strain ATCC 30010 / Neff)</name>
    <dbReference type="NCBI Taxonomy" id="1257118"/>
    <lineage>
        <taxon>Eukaryota</taxon>
        <taxon>Amoebozoa</taxon>
        <taxon>Discosea</taxon>
        <taxon>Longamoebia</taxon>
        <taxon>Centramoebida</taxon>
        <taxon>Acanthamoebidae</taxon>
        <taxon>Acanthamoeba</taxon>
    </lineage>
</organism>
<name>L8H972_ACACF</name>
<protein>
    <submittedName>
        <fullName evidence="4">Phosphatidylinositol4 phosphate 5-kinase, putative</fullName>
    </submittedName>
</protein>
<dbReference type="Gene3D" id="1.20.58.80">
    <property type="entry name" value="Phosphotransferase system, lactose/cellobiose-type IIA subunit"/>
    <property type="match status" value="1"/>
</dbReference>
<gene>
    <name evidence="4" type="ORF">ACA1_181830</name>
</gene>
<evidence type="ECO:0000256" key="2">
    <source>
        <dbReference type="SAM" id="MobiDB-lite"/>
    </source>
</evidence>
<evidence type="ECO:0000256" key="1">
    <source>
        <dbReference type="PROSITE-ProRule" id="PRU00781"/>
    </source>
</evidence>
<dbReference type="Gene3D" id="3.30.800.10">
    <property type="entry name" value="Phosphatidylinositol Phosphate Kinase II Beta"/>
    <property type="match status" value="1"/>
</dbReference>
<reference evidence="4 5" key="1">
    <citation type="journal article" date="2013" name="Genome Biol.">
        <title>Genome of Acanthamoeba castellanii highlights extensive lateral gene transfer and early evolution of tyrosine kinase signaling.</title>
        <authorList>
            <person name="Clarke M."/>
            <person name="Lohan A.J."/>
            <person name="Liu B."/>
            <person name="Lagkouvardos I."/>
            <person name="Roy S."/>
            <person name="Zafar N."/>
            <person name="Bertelli C."/>
            <person name="Schilde C."/>
            <person name="Kianianmomeni A."/>
            <person name="Burglin T.R."/>
            <person name="Frech C."/>
            <person name="Turcotte B."/>
            <person name="Kopec K.O."/>
            <person name="Synnott J.M."/>
            <person name="Choo C."/>
            <person name="Paponov I."/>
            <person name="Finkler A."/>
            <person name="Soon Heng Tan C."/>
            <person name="Hutchins A.P."/>
            <person name="Weinmeier T."/>
            <person name="Rattei T."/>
            <person name="Chu J.S."/>
            <person name="Gimenez G."/>
            <person name="Irimia M."/>
            <person name="Rigden D.J."/>
            <person name="Fitzpatrick D.A."/>
            <person name="Lorenzo-Morales J."/>
            <person name="Bateman A."/>
            <person name="Chiu C.H."/>
            <person name="Tang P."/>
            <person name="Hegemann P."/>
            <person name="Fromm H."/>
            <person name="Raoult D."/>
            <person name="Greub G."/>
            <person name="Miranda-Saavedra D."/>
            <person name="Chen N."/>
            <person name="Nash P."/>
            <person name="Ginger M.L."/>
            <person name="Horn M."/>
            <person name="Schaap P."/>
            <person name="Caler L."/>
            <person name="Loftus B."/>
        </authorList>
    </citation>
    <scope>NUCLEOTIDE SEQUENCE [LARGE SCALE GENOMIC DNA]</scope>
    <source>
        <strain evidence="4 5">Neff</strain>
    </source>
</reference>
<feature type="domain" description="PIPK" evidence="3">
    <location>
        <begin position="711"/>
        <end position="1127"/>
    </location>
</feature>
<evidence type="ECO:0000313" key="4">
    <source>
        <dbReference type="EMBL" id="ELR21283.1"/>
    </source>
</evidence>
<dbReference type="GO" id="GO:0005524">
    <property type="term" value="F:ATP binding"/>
    <property type="evidence" value="ECO:0007669"/>
    <property type="project" value="UniProtKB-UniRule"/>
</dbReference>
<feature type="compositionally biased region" description="Low complexity" evidence="2">
    <location>
        <begin position="374"/>
        <end position="393"/>
    </location>
</feature>
<sequence length="1134" mass="118297">MDSRSSQPARSTSGSTSVPTPLFRSSTHTSLPRPPPSSSTSTTSFTSSSSAIPVRSSSFASLPSSAAQSSLGLAGIHFPPPPRAAKPQPAHPHTAAAARPAPAPAPVRSISPPMPHHALPAPLLPISAAPASSLSSSASCIPTISAKPPPSSSPPPRLVAVPRSTSASVLTSSAPVAAHHHSTGAGCGPALMRAVSLSALPATPAAAPPPADLTFLSHTSFAAFTDSPSAFTASSSSPAPAPSPVRLSSFVSGGGGGGYGGAFGQGLAYAQAAEENERAGDAERALALYIHATESLFAAGSELEDLETKKVLEQKLPELIHKVEGLLARQHHHLAPPAASSPHPQPTSPQAAHQPPAPQPAASLLPKLPPPPSSSSNRAPSPSRPAQPDQPQHLRPHQQHHQQRLLSMSCSSDEDEFNPFPASPLLAPANDAVQRQQSALAAEAAQKRERARLAEALGRGWGQTVARPSAEDLLCGSPHMTAAAAADSPDFVDKAKESRSSPPSALDARGSGGGGGKVACPICGDEFVVAEIERHATACLDRMERRDKGRLGSGFLNPLPMIKRSLFFSSSSSSASAASSRPAPDELAKGGGWASGEGSSLLCGSSSSLECVDTFSSSTDSSTAASASSYPSLQALEPSEAQRYAGGGRSSRAASPRRPPSLSNKKTIGTVVEATSSNYATVTYLRQGIRRSAESMCDKSSVTYDDALAAHTYPLIEAISSSTSSSSSSSSSTTTTSAEASSPMTSASTSIGSSSSSTSVAGGGGVSTLSTGPEFVDHAPLVFHRLRAHFGVTASAYLASMGVGAVEGESFSTIVSPGKSGSHFYFSPDTRYVIKTINDEEFQFFRDNVFSYYEHMASNQNSLLTRFFALYTVRAKASTHHFVVMENLFPCDLPVHEAYDLKGSMAGRFASEQELMNKEIAVLKDINFQKNRKLVIGREKRQLFFRQLEMDCQWLESHGVMDYSLLLLIHKNSSSSPPSSSSSSLSSSLSSSSSLSPAASASSSAFSALSTLCAPTSATAAAPAKKPLYPSLFGGGGGGGQGLSPRESAKAESVFRVDRGGLASTDDFDEDQGEIYFMAIIDILQPYNWRKRLENTYKKLFEHEDAISCVDPIKYSNRFVSFIKFQTQGSAQKA</sequence>
<dbReference type="InterPro" id="IPR027483">
    <property type="entry name" value="PInositol-4-P-4/5-kinase_C_sf"/>
</dbReference>
<dbReference type="Pfam" id="PF01504">
    <property type="entry name" value="PIP5K"/>
    <property type="match status" value="1"/>
</dbReference>
<dbReference type="SMART" id="SM00330">
    <property type="entry name" value="PIPKc"/>
    <property type="match status" value="1"/>
</dbReference>
<feature type="region of interest" description="Disordered" evidence="2">
    <location>
        <begin position="1"/>
        <end position="114"/>
    </location>
</feature>